<feature type="region of interest" description="Disordered" evidence="6">
    <location>
        <begin position="1"/>
        <end position="23"/>
    </location>
</feature>
<comment type="similarity">
    <text evidence="5">Belongs to the protein N5-glutamine methyltransferase family. PrmC subfamily.</text>
</comment>
<dbReference type="GO" id="GO:0032259">
    <property type="term" value="P:methylation"/>
    <property type="evidence" value="ECO:0007669"/>
    <property type="project" value="UniProtKB-KW"/>
</dbReference>
<feature type="binding site" evidence="5">
    <location>
        <position position="166"/>
    </location>
    <ligand>
        <name>S-adenosyl-L-methionine</name>
        <dbReference type="ChEBI" id="CHEBI:59789"/>
    </ligand>
</feature>
<dbReference type="PROSITE" id="PS00092">
    <property type="entry name" value="N6_MTASE"/>
    <property type="match status" value="1"/>
</dbReference>
<evidence type="ECO:0000256" key="2">
    <source>
        <dbReference type="ARBA" id="ARBA00022679"/>
    </source>
</evidence>
<keyword evidence="2 5" id="KW-0808">Transferase</keyword>
<dbReference type="InterPro" id="IPR002052">
    <property type="entry name" value="DNA_methylase_N6_adenine_CS"/>
</dbReference>
<evidence type="ECO:0000313" key="9">
    <source>
        <dbReference type="EMBL" id="SEN29206.1"/>
    </source>
</evidence>
<dbReference type="Gene3D" id="1.10.8.10">
    <property type="entry name" value="DNA helicase RuvA subunit, C-terminal domain"/>
    <property type="match status" value="1"/>
</dbReference>
<dbReference type="Pfam" id="PF17827">
    <property type="entry name" value="PrmC_N"/>
    <property type="match status" value="1"/>
</dbReference>
<dbReference type="InterPro" id="IPR004556">
    <property type="entry name" value="HemK-like"/>
</dbReference>
<evidence type="ECO:0000256" key="3">
    <source>
        <dbReference type="ARBA" id="ARBA00022691"/>
    </source>
</evidence>
<evidence type="ECO:0000256" key="6">
    <source>
        <dbReference type="SAM" id="MobiDB-lite"/>
    </source>
</evidence>
<proteinExistence type="inferred from homology"/>
<dbReference type="InterPro" id="IPR040758">
    <property type="entry name" value="PrmC_N"/>
</dbReference>
<keyword evidence="10" id="KW-1185">Reference proteome</keyword>
<dbReference type="Proteomes" id="UP000199531">
    <property type="component" value="Unassembled WGS sequence"/>
</dbReference>
<comment type="function">
    <text evidence="5">Methylates the class 1 translation termination release factors RF1/PrfA and RF2/PrfB on the glutamine residue of the universally conserved GGQ motif.</text>
</comment>
<feature type="domain" description="Release factor glutamine methyltransferase N-terminal" evidence="8">
    <location>
        <begin position="36"/>
        <end position="97"/>
    </location>
</feature>
<gene>
    <name evidence="5" type="primary">prmC</name>
    <name evidence="9" type="ORF">SAMN02745977_01001</name>
</gene>
<evidence type="ECO:0000259" key="7">
    <source>
        <dbReference type="Pfam" id="PF05175"/>
    </source>
</evidence>
<dbReference type="HAMAP" id="MF_02126">
    <property type="entry name" value="RF_methyltr_PrmC"/>
    <property type="match status" value="1"/>
</dbReference>
<dbReference type="Gene3D" id="3.40.50.150">
    <property type="entry name" value="Vaccinia Virus protein VP39"/>
    <property type="match status" value="1"/>
</dbReference>
<dbReference type="Pfam" id="PF05175">
    <property type="entry name" value="MTS"/>
    <property type="match status" value="1"/>
</dbReference>
<dbReference type="NCBIfam" id="TIGR00536">
    <property type="entry name" value="hemK_fam"/>
    <property type="match status" value="1"/>
</dbReference>
<protein>
    <recommendedName>
        <fullName evidence="5">Release factor glutamine methyltransferase</fullName>
        <shortName evidence="5">RF MTase</shortName>
        <ecNumber evidence="5">2.1.1.297</ecNumber>
    </recommendedName>
    <alternativeName>
        <fullName evidence="5">N5-glutamine methyltransferase PrmC</fullName>
    </alternativeName>
    <alternativeName>
        <fullName evidence="5">Protein-(glutamine-N5) MTase PrmC</fullName>
    </alternativeName>
    <alternativeName>
        <fullName evidence="5">Protein-glutamine N-methyltransferase PrmC</fullName>
    </alternativeName>
</protein>
<feature type="binding site" evidence="5">
    <location>
        <begin position="143"/>
        <end position="147"/>
    </location>
    <ligand>
        <name>S-adenosyl-L-methionine</name>
        <dbReference type="ChEBI" id="CHEBI:59789"/>
    </ligand>
</feature>
<dbReference type="SUPFAM" id="SSF53335">
    <property type="entry name" value="S-adenosyl-L-methionine-dependent methyltransferases"/>
    <property type="match status" value="1"/>
</dbReference>
<comment type="catalytic activity">
    <reaction evidence="4 5">
        <text>L-glutaminyl-[peptide chain release factor] + S-adenosyl-L-methionine = N(5)-methyl-L-glutaminyl-[peptide chain release factor] + S-adenosyl-L-homocysteine + H(+)</text>
        <dbReference type="Rhea" id="RHEA:42896"/>
        <dbReference type="Rhea" id="RHEA-COMP:10271"/>
        <dbReference type="Rhea" id="RHEA-COMP:10272"/>
        <dbReference type="ChEBI" id="CHEBI:15378"/>
        <dbReference type="ChEBI" id="CHEBI:30011"/>
        <dbReference type="ChEBI" id="CHEBI:57856"/>
        <dbReference type="ChEBI" id="CHEBI:59789"/>
        <dbReference type="ChEBI" id="CHEBI:61891"/>
        <dbReference type="EC" id="2.1.1.297"/>
    </reaction>
</comment>
<dbReference type="NCBIfam" id="TIGR03534">
    <property type="entry name" value="RF_mod_PrmC"/>
    <property type="match status" value="1"/>
</dbReference>
<reference evidence="9 10" key="1">
    <citation type="submission" date="2016-10" db="EMBL/GenBank/DDBJ databases">
        <authorList>
            <person name="de Groot N.N."/>
        </authorList>
    </citation>
    <scope>NUCLEOTIDE SEQUENCE [LARGE SCALE GENOMIC DNA]</scope>
    <source>
        <strain evidence="9 10">DSM 15123</strain>
    </source>
</reference>
<feature type="binding site" evidence="5">
    <location>
        <position position="210"/>
    </location>
    <ligand>
        <name>S-adenosyl-L-methionine</name>
        <dbReference type="ChEBI" id="CHEBI:59789"/>
    </ligand>
</feature>
<evidence type="ECO:0000256" key="1">
    <source>
        <dbReference type="ARBA" id="ARBA00022603"/>
    </source>
</evidence>
<name>A0A1H8FC99_9BURK</name>
<evidence type="ECO:0000256" key="4">
    <source>
        <dbReference type="ARBA" id="ARBA00048391"/>
    </source>
</evidence>
<keyword evidence="3 5" id="KW-0949">S-adenosyl-L-methionine</keyword>
<dbReference type="FunFam" id="3.40.50.150:FF:000053">
    <property type="entry name" value="Release factor glutamine methyltransferase"/>
    <property type="match status" value="1"/>
</dbReference>
<dbReference type="CDD" id="cd02440">
    <property type="entry name" value="AdoMet_MTases"/>
    <property type="match status" value="1"/>
</dbReference>
<dbReference type="EC" id="2.1.1.297" evidence="5"/>
<dbReference type="PANTHER" id="PTHR18895:SF74">
    <property type="entry name" value="MTRF1L RELEASE FACTOR GLUTAMINE METHYLTRANSFERASE"/>
    <property type="match status" value="1"/>
</dbReference>
<evidence type="ECO:0000256" key="5">
    <source>
        <dbReference type="HAMAP-Rule" id="MF_02126"/>
    </source>
</evidence>
<dbReference type="InterPro" id="IPR029063">
    <property type="entry name" value="SAM-dependent_MTases_sf"/>
</dbReference>
<accession>A0A1H8FC99</accession>
<feature type="binding site" evidence="5">
    <location>
        <begin position="210"/>
        <end position="213"/>
    </location>
    <ligand>
        <name>substrate</name>
    </ligand>
</feature>
<dbReference type="EMBL" id="FOCW01000001">
    <property type="protein sequence ID" value="SEN29206.1"/>
    <property type="molecule type" value="Genomic_DNA"/>
</dbReference>
<sequence length="301" mass="32756">MRVRQSNWPSWKSMTESPCPSTDTPVTLAQALREGQAAGLERLDAQLLLLHAVGQDARDRSWLLIHDGDLLTTEQHALWQQLMRRRLAGEPVAYLRGFHAFYGLQLAVDARVLDPRPDTETLVDWALELLPTFADQPCIADLGTGSGAIACAIAANAPYARVHACDASDDALAVARSNAERLQLPVQFAHGSWLQAFGPQAPRFDLIVSNPPYIPDDDPHLAALRHEPLSALASGADGLDDIRAIIAQAPFYLKPGGWLLLEHGHDQSVAVQALLCEQGFTQVQSRNDLAGIARCTGGQWT</sequence>
<dbReference type="GO" id="GO:0102559">
    <property type="term" value="F:peptide chain release factor N(5)-glutamine methyltransferase activity"/>
    <property type="evidence" value="ECO:0007669"/>
    <property type="project" value="UniProtKB-EC"/>
</dbReference>
<dbReference type="AlphaFoldDB" id="A0A1H8FC99"/>
<organism evidence="9 10">
    <name type="scientific">Brachymonas denitrificans DSM 15123</name>
    <dbReference type="NCBI Taxonomy" id="1121117"/>
    <lineage>
        <taxon>Bacteria</taxon>
        <taxon>Pseudomonadati</taxon>
        <taxon>Pseudomonadota</taxon>
        <taxon>Betaproteobacteria</taxon>
        <taxon>Burkholderiales</taxon>
        <taxon>Comamonadaceae</taxon>
        <taxon>Brachymonas</taxon>
    </lineage>
</organism>
<keyword evidence="1 5" id="KW-0489">Methyltransferase</keyword>
<dbReference type="GO" id="GO:0003676">
    <property type="term" value="F:nucleic acid binding"/>
    <property type="evidence" value="ECO:0007669"/>
    <property type="project" value="InterPro"/>
</dbReference>
<dbReference type="InterPro" id="IPR050320">
    <property type="entry name" value="N5-glutamine_MTase"/>
</dbReference>
<dbReference type="STRING" id="1121117.SAMN02745977_01001"/>
<dbReference type="PANTHER" id="PTHR18895">
    <property type="entry name" value="HEMK METHYLTRANSFERASE"/>
    <property type="match status" value="1"/>
</dbReference>
<dbReference type="InterPro" id="IPR019874">
    <property type="entry name" value="RF_methyltr_PrmC"/>
</dbReference>
<feature type="domain" description="Methyltransferase small" evidence="7">
    <location>
        <begin position="131"/>
        <end position="216"/>
    </location>
</feature>
<feature type="binding site" evidence="5">
    <location>
        <position position="193"/>
    </location>
    <ligand>
        <name>S-adenosyl-L-methionine</name>
        <dbReference type="ChEBI" id="CHEBI:59789"/>
    </ligand>
</feature>
<evidence type="ECO:0000313" key="10">
    <source>
        <dbReference type="Proteomes" id="UP000199531"/>
    </source>
</evidence>
<evidence type="ECO:0000259" key="8">
    <source>
        <dbReference type="Pfam" id="PF17827"/>
    </source>
</evidence>
<dbReference type="InterPro" id="IPR007848">
    <property type="entry name" value="Small_mtfrase_dom"/>
</dbReference>